<gene>
    <name evidence="4" type="ORF">H696_01846</name>
</gene>
<dbReference type="AlphaFoldDB" id="A0A058Z9A9"/>
<dbReference type="Gene3D" id="3.40.525.10">
    <property type="entry name" value="CRAL-TRIO lipid binding domain"/>
    <property type="match status" value="1"/>
</dbReference>
<dbReference type="EMBL" id="KB932203">
    <property type="protein sequence ID" value="KCV70899.1"/>
    <property type="molecule type" value="Genomic_DNA"/>
</dbReference>
<keyword evidence="2" id="KW-0812">Transmembrane</keyword>
<dbReference type="eggNOG" id="KOG4406">
    <property type="taxonomic scope" value="Eukaryota"/>
</dbReference>
<reference evidence="4" key="1">
    <citation type="submission" date="2013-04" db="EMBL/GenBank/DDBJ databases">
        <title>The Genome Sequence of Fonticula alba ATCC 38817.</title>
        <authorList>
            <consortium name="The Broad Institute Genomics Platform"/>
            <person name="Russ C."/>
            <person name="Cuomo C."/>
            <person name="Burger G."/>
            <person name="Gray M.W."/>
            <person name="Holland P.W.H."/>
            <person name="King N."/>
            <person name="Lang F.B.F."/>
            <person name="Roger A.J."/>
            <person name="Ruiz-Trillo I."/>
            <person name="Brown M."/>
            <person name="Walker B."/>
            <person name="Young S."/>
            <person name="Zeng Q."/>
            <person name="Gargeya S."/>
            <person name="Fitzgerald M."/>
            <person name="Haas B."/>
            <person name="Abouelleil A."/>
            <person name="Allen A.W."/>
            <person name="Alvarado L."/>
            <person name="Arachchi H.M."/>
            <person name="Berlin A.M."/>
            <person name="Chapman S.B."/>
            <person name="Gainer-Dewar J."/>
            <person name="Goldberg J."/>
            <person name="Griggs A."/>
            <person name="Gujja S."/>
            <person name="Hansen M."/>
            <person name="Howarth C."/>
            <person name="Imamovic A."/>
            <person name="Ireland A."/>
            <person name="Larimer J."/>
            <person name="McCowan C."/>
            <person name="Murphy C."/>
            <person name="Pearson M."/>
            <person name="Poon T.W."/>
            <person name="Priest M."/>
            <person name="Roberts A."/>
            <person name="Saif S."/>
            <person name="Shea T."/>
            <person name="Sisk P."/>
            <person name="Sykes S."/>
            <person name="Wortman J."/>
            <person name="Nusbaum C."/>
            <person name="Birren B."/>
        </authorList>
    </citation>
    <scope>NUCLEOTIDE SEQUENCE [LARGE SCALE GENOMIC DNA]</scope>
    <source>
        <strain evidence="4">ATCC 38817</strain>
    </source>
</reference>
<dbReference type="Pfam" id="PF13716">
    <property type="entry name" value="CRAL_TRIO_2"/>
    <property type="match status" value="1"/>
</dbReference>
<dbReference type="GO" id="GO:0007264">
    <property type="term" value="P:small GTPase-mediated signal transduction"/>
    <property type="evidence" value="ECO:0007669"/>
    <property type="project" value="TreeGrafter"/>
</dbReference>
<feature type="transmembrane region" description="Helical" evidence="2">
    <location>
        <begin position="47"/>
        <end position="68"/>
    </location>
</feature>
<sequence>MVKMDKVVENDYVIVLFYEGMRHRPSMNWLLQAYRTLDRRYKKNLKYLFIVKPTMWHTLLMKFVGFFISKKFYQKIVHINNMADLGRYMNLSTLPSHLIDKEIRNLIATPSPDLAGGRFFGVSAEEVAEETTVEEATEEVAVEEIAEETTETEVAEEVAAEESTETEATEETTEEVAVEEVAEEATEETAVEEVAVEETAEESTETEATEETTETEATEETTETEATEETTETEATEIEETETEETEATETEETEIAEESSETTSEAVTKKPAAKNNTKARRGNAGRNRRR</sequence>
<feature type="compositionally biased region" description="Low complexity" evidence="1">
    <location>
        <begin position="262"/>
        <end position="277"/>
    </location>
</feature>
<keyword evidence="2" id="KW-1133">Transmembrane helix</keyword>
<dbReference type="SUPFAM" id="SSF52087">
    <property type="entry name" value="CRAL/TRIO domain"/>
    <property type="match status" value="1"/>
</dbReference>
<organism evidence="4">
    <name type="scientific">Fonticula alba</name>
    <name type="common">Slime mold</name>
    <dbReference type="NCBI Taxonomy" id="691883"/>
    <lineage>
        <taxon>Eukaryota</taxon>
        <taxon>Rotosphaerida</taxon>
        <taxon>Fonticulaceae</taxon>
        <taxon>Fonticula</taxon>
    </lineage>
</organism>
<dbReference type="GeneID" id="20526571"/>
<dbReference type="RefSeq" id="XP_009494022.1">
    <property type="nucleotide sequence ID" value="XM_009495747.1"/>
</dbReference>
<dbReference type="GO" id="GO:0005737">
    <property type="term" value="C:cytoplasm"/>
    <property type="evidence" value="ECO:0007669"/>
    <property type="project" value="TreeGrafter"/>
</dbReference>
<dbReference type="InterPro" id="IPR036865">
    <property type="entry name" value="CRAL-TRIO_dom_sf"/>
</dbReference>
<keyword evidence="5" id="KW-1185">Reference proteome</keyword>
<name>A0A058Z9A9_FONAL</name>
<feature type="domain" description="CRAL-TRIO" evidence="3">
    <location>
        <begin position="3"/>
        <end position="96"/>
    </location>
</feature>
<feature type="compositionally biased region" description="Acidic residues" evidence="1">
    <location>
        <begin position="140"/>
        <end position="261"/>
    </location>
</feature>
<dbReference type="Proteomes" id="UP000030693">
    <property type="component" value="Unassembled WGS sequence"/>
</dbReference>
<evidence type="ECO:0000313" key="4">
    <source>
        <dbReference type="EMBL" id="KCV70899.1"/>
    </source>
</evidence>
<evidence type="ECO:0000256" key="2">
    <source>
        <dbReference type="SAM" id="Phobius"/>
    </source>
</evidence>
<protein>
    <recommendedName>
        <fullName evidence="3">CRAL-TRIO domain-containing protein</fullName>
    </recommendedName>
</protein>
<dbReference type="STRING" id="691883.A0A058Z9A9"/>
<dbReference type="CDD" id="cd00170">
    <property type="entry name" value="SEC14"/>
    <property type="match status" value="1"/>
</dbReference>
<evidence type="ECO:0000313" key="5">
    <source>
        <dbReference type="Proteomes" id="UP000030693"/>
    </source>
</evidence>
<keyword evidence="2" id="KW-0472">Membrane</keyword>
<dbReference type="GO" id="GO:0005096">
    <property type="term" value="F:GTPase activator activity"/>
    <property type="evidence" value="ECO:0007669"/>
    <property type="project" value="TreeGrafter"/>
</dbReference>
<evidence type="ECO:0000256" key="1">
    <source>
        <dbReference type="SAM" id="MobiDB-lite"/>
    </source>
</evidence>
<feature type="region of interest" description="Disordered" evidence="1">
    <location>
        <begin position="140"/>
        <end position="291"/>
    </location>
</feature>
<dbReference type="InterPro" id="IPR001251">
    <property type="entry name" value="CRAL-TRIO_dom"/>
</dbReference>
<accession>A0A058Z9A9</accession>
<dbReference type="OrthoDB" id="19923at2759"/>
<feature type="compositionally biased region" description="Basic residues" evidence="1">
    <location>
        <begin position="278"/>
        <end position="291"/>
    </location>
</feature>
<proteinExistence type="predicted"/>
<dbReference type="PANTHER" id="PTHR45808:SF2">
    <property type="entry name" value="RHO GTPASE-ACTIVATING PROTEIN 68F"/>
    <property type="match status" value="1"/>
</dbReference>
<evidence type="ECO:0000259" key="3">
    <source>
        <dbReference type="Pfam" id="PF13716"/>
    </source>
</evidence>
<dbReference type="PANTHER" id="PTHR45808">
    <property type="entry name" value="RHO GTPASE-ACTIVATING PROTEIN 68F"/>
    <property type="match status" value="1"/>
</dbReference>